<dbReference type="InterPro" id="IPR001507">
    <property type="entry name" value="ZP_dom"/>
</dbReference>
<evidence type="ECO:0000259" key="3">
    <source>
        <dbReference type="PROSITE" id="PS51034"/>
    </source>
</evidence>
<organism evidence="4 5">
    <name type="scientific">Aquatica leii</name>
    <dbReference type="NCBI Taxonomy" id="1421715"/>
    <lineage>
        <taxon>Eukaryota</taxon>
        <taxon>Metazoa</taxon>
        <taxon>Ecdysozoa</taxon>
        <taxon>Arthropoda</taxon>
        <taxon>Hexapoda</taxon>
        <taxon>Insecta</taxon>
        <taxon>Pterygota</taxon>
        <taxon>Neoptera</taxon>
        <taxon>Endopterygota</taxon>
        <taxon>Coleoptera</taxon>
        <taxon>Polyphaga</taxon>
        <taxon>Elateriformia</taxon>
        <taxon>Elateroidea</taxon>
        <taxon>Lampyridae</taxon>
        <taxon>Luciolinae</taxon>
        <taxon>Aquatica</taxon>
    </lineage>
</organism>
<dbReference type="SMART" id="SM00241">
    <property type="entry name" value="ZP"/>
    <property type="match status" value="1"/>
</dbReference>
<dbReference type="PROSITE" id="PS51034">
    <property type="entry name" value="ZP_2"/>
    <property type="match status" value="1"/>
</dbReference>
<evidence type="ECO:0000313" key="4">
    <source>
        <dbReference type="EMBL" id="KAK4881024.1"/>
    </source>
</evidence>
<feature type="transmembrane region" description="Helical" evidence="2">
    <location>
        <begin position="12"/>
        <end position="32"/>
    </location>
</feature>
<dbReference type="Proteomes" id="UP001353858">
    <property type="component" value="Unassembled WGS sequence"/>
</dbReference>
<evidence type="ECO:0000256" key="2">
    <source>
        <dbReference type="SAM" id="Phobius"/>
    </source>
</evidence>
<dbReference type="InterPro" id="IPR056953">
    <property type="entry name" value="CUT_N"/>
</dbReference>
<comment type="caution">
    <text evidence="4">The sequence shown here is derived from an EMBL/GenBank/DDBJ whole genome shotgun (WGS) entry which is preliminary data.</text>
</comment>
<feature type="transmembrane region" description="Helical" evidence="2">
    <location>
        <begin position="517"/>
        <end position="540"/>
    </location>
</feature>
<feature type="domain" description="ZP" evidence="3">
    <location>
        <begin position="55"/>
        <end position="302"/>
    </location>
</feature>
<feature type="region of interest" description="Disordered" evidence="1">
    <location>
        <begin position="425"/>
        <end position="456"/>
    </location>
</feature>
<proteinExistence type="predicted"/>
<dbReference type="AlphaFoldDB" id="A0AAN7SI07"/>
<keyword evidence="5" id="KW-1185">Reference proteome</keyword>
<feature type="compositionally biased region" description="Polar residues" evidence="1">
    <location>
        <begin position="581"/>
        <end position="599"/>
    </location>
</feature>
<feature type="region of interest" description="Disordered" evidence="1">
    <location>
        <begin position="581"/>
        <end position="608"/>
    </location>
</feature>
<feature type="compositionally biased region" description="Basic and acidic residues" evidence="1">
    <location>
        <begin position="429"/>
        <end position="444"/>
    </location>
</feature>
<accession>A0AAN7SI07</accession>
<protein>
    <recommendedName>
        <fullName evidence="3">ZP domain-containing protein</fullName>
    </recommendedName>
</protein>
<dbReference type="PANTHER" id="PTHR46560:SF1">
    <property type="entry name" value="MINIATURE"/>
    <property type="match status" value="1"/>
</dbReference>
<dbReference type="Pfam" id="PF25057">
    <property type="entry name" value="CUT_N"/>
    <property type="match status" value="1"/>
</dbReference>
<dbReference type="PANTHER" id="PTHR46560">
    <property type="entry name" value="CYPHER, ISOFORM B"/>
    <property type="match status" value="1"/>
</dbReference>
<evidence type="ECO:0000313" key="5">
    <source>
        <dbReference type="Proteomes" id="UP001353858"/>
    </source>
</evidence>
<evidence type="ECO:0000256" key="1">
    <source>
        <dbReference type="SAM" id="MobiDB-lite"/>
    </source>
</evidence>
<gene>
    <name evidence="4" type="ORF">RN001_004343</name>
</gene>
<dbReference type="EMBL" id="JARPUR010000002">
    <property type="protein sequence ID" value="KAK4881024.1"/>
    <property type="molecule type" value="Genomic_DNA"/>
</dbReference>
<keyword evidence="2" id="KW-0472">Membrane</keyword>
<name>A0AAN7SI07_9COLE</name>
<sequence>MHTSLRQLWRLAVMPYIYCILCYLLVIINIVSGAGDVWPLERPDGMPSIQSLEVMCGKDHMDVHLSFSHPFEGIVSSKGQHGDPRCVYVPPSSGQTFFSFRIAYARCGTKPDLNGQFYENTVVVQYDKDLLEVWDEAKRLRCEWFNDYEKTASKPPMVIADLDVIQLDFRGDNVDCWMEIQHGKGPWAPPVSGIVPLGSTLTLVVAINDYRGEFDMRVKSCIASDGGGHVIQLSDEFGCVLRPKMISQFLKARGADERASVITYAFFHAFKFPDALSVHIKCKVEICRHGCLDHCQFQQKGEIDANLGHYAGPIERKDVNKETADFPTGPDPASVEDDSSYDDIVQEGDEGAAIGANLPPVKIPLHADPPNNNQAQSHNAYETIKNSEPIIKIAELPHKESFTMNHEQFPYGPRHFKEDEMLVPAPRSMSDDPVTKTDNLKESSHSFANKSKRRRRSVVVTDRKTRSADVGVSGLYEVISEADLAFSPETRPEAVTVFQGRIREEVVYGICMPVPGFSILFVLVASSAVVSALVAGTLLYRYQLQKEQMAQRAHQNGAMAMSSFVNWMGLRFKPRLARTTVTDLNGTGEGSTRNSSVSSKTEDEHTPD</sequence>
<keyword evidence="2" id="KW-0812">Transmembrane</keyword>
<keyword evidence="2" id="KW-1133">Transmembrane helix</keyword>
<reference evidence="5" key="1">
    <citation type="submission" date="2023-01" db="EMBL/GenBank/DDBJ databases">
        <title>Key to firefly adult light organ development and bioluminescence: homeobox transcription factors regulate luciferase expression and transportation to peroxisome.</title>
        <authorList>
            <person name="Fu X."/>
        </authorList>
    </citation>
    <scope>NUCLEOTIDE SEQUENCE [LARGE SCALE GENOMIC DNA]</scope>
</reference>